<organism evidence="3 4">
    <name type="scientific">Paraglomus brasilianum</name>
    <dbReference type="NCBI Taxonomy" id="144538"/>
    <lineage>
        <taxon>Eukaryota</taxon>
        <taxon>Fungi</taxon>
        <taxon>Fungi incertae sedis</taxon>
        <taxon>Mucoromycota</taxon>
        <taxon>Glomeromycotina</taxon>
        <taxon>Glomeromycetes</taxon>
        <taxon>Paraglomerales</taxon>
        <taxon>Paraglomeraceae</taxon>
        <taxon>Paraglomus</taxon>
    </lineage>
</organism>
<evidence type="ECO:0000256" key="2">
    <source>
        <dbReference type="SAM" id="MobiDB-lite"/>
    </source>
</evidence>
<feature type="non-terminal residue" evidence="3">
    <location>
        <position position="1"/>
    </location>
</feature>
<feature type="compositionally biased region" description="Polar residues" evidence="2">
    <location>
        <begin position="88"/>
        <end position="129"/>
    </location>
</feature>
<protein>
    <submittedName>
        <fullName evidence="3">10675_t:CDS:1</fullName>
    </submittedName>
</protein>
<dbReference type="Proteomes" id="UP000789739">
    <property type="component" value="Unassembled WGS sequence"/>
</dbReference>
<dbReference type="AlphaFoldDB" id="A0A9N9BE98"/>
<keyword evidence="1" id="KW-0175">Coiled coil</keyword>
<gene>
    <name evidence="3" type="ORF">PBRASI_LOCUS5583</name>
</gene>
<evidence type="ECO:0000313" key="3">
    <source>
        <dbReference type="EMBL" id="CAG8560815.1"/>
    </source>
</evidence>
<keyword evidence="4" id="KW-1185">Reference proteome</keyword>
<sequence>NKASSHVHAAEIYSETSESENSKREINTQPETEDPAQKQGPLQFSEPNTNDQRNETSSPVTENYSEMSKSENSIHEINTQPETEDSTQKQVSPEPISNDQRNKTSSSVTENYSETSKSENSILKINTQPETEDSTQKQVPPEPITNDQSADGQHSGDGIISAKEDDNNCNINDKNSTEQLAEVNNIHQTIPNLYQLVQLCLDESTTGRSDSLVNKAIIYPEELEKVCNKLAPGSCRSVSDIQFKQLADVNVQLVGCYGNRETISKLLLQNNVIDKDRYEKFIKGEQTLATGLYLLIIESNMNFQQSQKTTVGVSTKFGFVILWLEKQFYDEKEILTSATNLHRFLTRLTDHQICLMSEEDLRNFSFSVNTASPNRIINIKVKTDQKQEKGVSVGDKFKIKVSDLAICNGDPSKAFIIESNALQSLAITQNISESTTLEETMKFSSLDEFQKFLKKKLDEKRYALSLSDLSANELVLLIEKGLAKPDFLVEYKNKISDLRKQRNEKIDEYKNVVNQWALLLLENYERLFEKKSLNVSSFSVEDNSELKKVYAGHAKVCEDIKASILQIDSEGWKSLKCDFYNKTKKTAWQRWTSSAKSGKEIDKISDTEFIADILVHSASKNVIPKLQEEYQCWKNDENINKKLEECWEPHVQNMTKDENFFKYKEKASNIDKVEAETLKKKLESTYSIGEKMFVKKLQHHQGSDQYEFQYVIEVVKPPLCELRILELPSSYIRKANVNYTNTNLLNACRKILYINARFEIR</sequence>
<feature type="coiled-coil region" evidence="1">
    <location>
        <begin position="488"/>
        <end position="515"/>
    </location>
</feature>
<evidence type="ECO:0000313" key="4">
    <source>
        <dbReference type="Proteomes" id="UP000789739"/>
    </source>
</evidence>
<feature type="compositionally biased region" description="Polar residues" evidence="2">
    <location>
        <begin position="40"/>
        <end position="67"/>
    </location>
</feature>
<proteinExistence type="predicted"/>
<comment type="caution">
    <text evidence="3">The sequence shown here is derived from an EMBL/GenBank/DDBJ whole genome shotgun (WGS) entry which is preliminary data.</text>
</comment>
<evidence type="ECO:0000256" key="1">
    <source>
        <dbReference type="SAM" id="Coils"/>
    </source>
</evidence>
<dbReference type="OrthoDB" id="2392431at2759"/>
<name>A0A9N9BE98_9GLOM</name>
<feature type="region of interest" description="Disordered" evidence="2">
    <location>
        <begin position="1"/>
        <end position="173"/>
    </location>
</feature>
<reference evidence="3" key="1">
    <citation type="submission" date="2021-06" db="EMBL/GenBank/DDBJ databases">
        <authorList>
            <person name="Kallberg Y."/>
            <person name="Tangrot J."/>
            <person name="Rosling A."/>
        </authorList>
    </citation>
    <scope>NUCLEOTIDE SEQUENCE</scope>
    <source>
        <strain evidence="3">BR232B</strain>
    </source>
</reference>
<dbReference type="EMBL" id="CAJVPI010000665">
    <property type="protein sequence ID" value="CAG8560815.1"/>
    <property type="molecule type" value="Genomic_DNA"/>
</dbReference>
<accession>A0A9N9BE98</accession>